<accession>A0A183HRF9</accession>
<reference evidence="1 2" key="2">
    <citation type="submission" date="2018-11" db="EMBL/GenBank/DDBJ databases">
        <authorList>
            <consortium name="Pathogen Informatics"/>
        </authorList>
    </citation>
    <scope>NUCLEOTIDE SEQUENCE [LARGE SCALE GENOMIC DNA]</scope>
</reference>
<reference evidence="3" key="1">
    <citation type="submission" date="2016-06" db="UniProtKB">
        <authorList>
            <consortium name="WormBaseParasite"/>
        </authorList>
    </citation>
    <scope>IDENTIFICATION</scope>
</reference>
<dbReference type="AlphaFoldDB" id="A0A183HRF9"/>
<protein>
    <submittedName>
        <fullName evidence="1 3">Uncharacterized protein</fullName>
    </submittedName>
</protein>
<name>A0A183HRF9_9BILA</name>
<keyword evidence="2" id="KW-1185">Reference proteome</keyword>
<evidence type="ECO:0000313" key="1">
    <source>
        <dbReference type="EMBL" id="VDO65605.1"/>
    </source>
</evidence>
<gene>
    <name evidence="1" type="ORF">OFLC_LOCUS10070</name>
</gene>
<organism evidence="3">
    <name type="scientific">Onchocerca flexuosa</name>
    <dbReference type="NCBI Taxonomy" id="387005"/>
    <lineage>
        <taxon>Eukaryota</taxon>
        <taxon>Metazoa</taxon>
        <taxon>Ecdysozoa</taxon>
        <taxon>Nematoda</taxon>
        <taxon>Chromadorea</taxon>
        <taxon>Rhabditida</taxon>
        <taxon>Spirurina</taxon>
        <taxon>Spiruromorpha</taxon>
        <taxon>Filarioidea</taxon>
        <taxon>Onchocercidae</taxon>
        <taxon>Onchocerca</taxon>
    </lineage>
</organism>
<proteinExistence type="predicted"/>
<evidence type="ECO:0000313" key="3">
    <source>
        <dbReference type="WBParaSite" id="OFLC_0001007001-mRNA-1"/>
    </source>
</evidence>
<dbReference type="EMBL" id="UZAJ01013039">
    <property type="protein sequence ID" value="VDO65605.1"/>
    <property type="molecule type" value="Genomic_DNA"/>
</dbReference>
<sequence length="77" mass="8544">MYRYKNKEKEKAQHNSNQHCYYCISESTMLPVAGNCFCSMPGCTSDNKPIGGTTPGKEVGPTEISDVTVGIDCFWML</sequence>
<dbReference type="WBParaSite" id="OFLC_0001007001-mRNA-1">
    <property type="protein sequence ID" value="OFLC_0001007001-mRNA-1"/>
    <property type="gene ID" value="OFLC_0001007001"/>
</dbReference>
<evidence type="ECO:0000313" key="2">
    <source>
        <dbReference type="Proteomes" id="UP000267606"/>
    </source>
</evidence>
<dbReference type="Proteomes" id="UP000267606">
    <property type="component" value="Unassembled WGS sequence"/>
</dbReference>